<protein>
    <recommendedName>
        <fullName evidence="2">NudC N-terminal domain-containing protein</fullName>
    </recommendedName>
</protein>
<feature type="domain" description="NudC N-terminal" evidence="2">
    <location>
        <begin position="8"/>
        <end position="66"/>
    </location>
</feature>
<evidence type="ECO:0000313" key="4">
    <source>
        <dbReference type="Proteomes" id="UP000694549"/>
    </source>
</evidence>
<feature type="compositionally biased region" description="Low complexity" evidence="1">
    <location>
        <begin position="147"/>
        <end position="157"/>
    </location>
</feature>
<reference evidence="3" key="1">
    <citation type="submission" date="2025-08" db="UniProtKB">
        <authorList>
            <consortium name="Ensembl"/>
        </authorList>
    </citation>
    <scope>IDENTIFICATION</scope>
</reference>
<evidence type="ECO:0000259" key="2">
    <source>
        <dbReference type="Pfam" id="PF14050"/>
    </source>
</evidence>
<dbReference type="InterPro" id="IPR025934">
    <property type="entry name" value="NudC_N_dom"/>
</dbReference>
<feature type="region of interest" description="Disordered" evidence="1">
    <location>
        <begin position="74"/>
        <end position="175"/>
    </location>
</feature>
<dbReference type="Ensembl" id="ENSAZOT00000025640.1">
    <property type="protein sequence ID" value="ENSAZOP00000023885.1"/>
    <property type="gene ID" value="ENSAZOG00000015419.1"/>
</dbReference>
<evidence type="ECO:0000256" key="1">
    <source>
        <dbReference type="SAM" id="MobiDB-lite"/>
    </source>
</evidence>
<keyword evidence="4" id="KW-1185">Reference proteome</keyword>
<dbReference type="GO" id="GO:0006457">
    <property type="term" value="P:protein folding"/>
    <property type="evidence" value="ECO:0007669"/>
    <property type="project" value="TreeGrafter"/>
</dbReference>
<dbReference type="PANTHER" id="PTHR12356">
    <property type="entry name" value="NUCLEAR MOVEMENT PROTEIN NUDC"/>
    <property type="match status" value="1"/>
</dbReference>
<dbReference type="SUPFAM" id="SSF49764">
    <property type="entry name" value="HSP20-like chaperones"/>
    <property type="match status" value="1"/>
</dbReference>
<accession>A0A8B9VG53</accession>
<feature type="compositionally biased region" description="Polar residues" evidence="1">
    <location>
        <begin position="163"/>
        <end position="173"/>
    </location>
</feature>
<dbReference type="AlphaFoldDB" id="A0A8B9VG53"/>
<proteinExistence type="predicted"/>
<dbReference type="GO" id="GO:0051082">
    <property type="term" value="F:unfolded protein binding"/>
    <property type="evidence" value="ECO:0007669"/>
    <property type="project" value="TreeGrafter"/>
</dbReference>
<dbReference type="InterPro" id="IPR008978">
    <property type="entry name" value="HSP20-like_chaperone"/>
</dbReference>
<dbReference type="Pfam" id="PF14050">
    <property type="entry name" value="Nudc_N"/>
    <property type="match status" value="1"/>
</dbReference>
<dbReference type="Proteomes" id="UP000694549">
    <property type="component" value="Unplaced"/>
</dbReference>
<feature type="compositionally biased region" description="Basic and acidic residues" evidence="1">
    <location>
        <begin position="74"/>
        <end position="101"/>
    </location>
</feature>
<dbReference type="PANTHER" id="PTHR12356:SF19">
    <property type="entry name" value="NUDC DOMAIN-CONTAINING PROTEIN 3"/>
    <property type="match status" value="1"/>
</dbReference>
<feature type="compositionally biased region" description="Low complexity" evidence="1">
    <location>
        <begin position="381"/>
        <end position="391"/>
    </location>
</feature>
<evidence type="ECO:0000313" key="3">
    <source>
        <dbReference type="Ensembl" id="ENSAZOP00000023885.1"/>
    </source>
</evidence>
<feature type="region of interest" description="Disordered" evidence="1">
    <location>
        <begin position="380"/>
        <end position="435"/>
    </location>
</feature>
<dbReference type="Gene3D" id="2.60.40.790">
    <property type="match status" value="1"/>
</dbReference>
<sequence>MEALTELYDQALLGILQHVGGVDEFLRVLFGFLYRKTDFYRLLLRPGDRLGFPPGAAQAMALQAFKVFERMARQDDEKRHRELEAKLRKKEEEEEAAERVRVAPAAHEVEVETTVEPGPAAETGEVAAGPQDSAAPAVPSPAPAEPPGAAAPAQPQPAELPTRQEQFQTNPDSYNGAVRENYAWSQDYSDLEIKVPVPKHIVKGKQVKRLGRFVLQHLPLPLVPSCLRSRAWSGEAPQPPARPSDRGAGRGRAWFPLFSAPAGFLGAAGPFLCLFLPFHLLRARAQVSEPCLLLRPPTTRTRWGSPSPRAPQLLWLCEEPGGRAPLAPERAQAPGLNSGDFPNAPLPAADLVFFRLGSPRCPTSRSLLAGQLQRARLGLFSGSSPHSSSLRQQRRWQQRPGLEGRWSKGTAGAPQDAASPVGLQSKARPLRGRARGVRVDVPSPLDRIAITMPLPAPGAARELCPCHKSSVMLCLPRPLPPRDAGALQVLRGAGTGRAFLPCLSSAPFRQLCHRRVCCQQPQTPAGLHPCSLLAPNSVPPLCPAPHCTTPRGKFGSAEPGPRPARPSWVINSSDARLSVSWRGVSCSLVPVSLPGLLLAPRSQVSFHSESWHLFQPWGAAGWVTGQSWLLQSDFGAG</sequence>
<feature type="compositionally biased region" description="Low complexity" evidence="1">
    <location>
        <begin position="102"/>
        <end position="117"/>
    </location>
</feature>
<organism evidence="3 4">
    <name type="scientific">Anas zonorhyncha</name>
    <name type="common">Eastern spot-billed duck</name>
    <dbReference type="NCBI Taxonomy" id="75864"/>
    <lineage>
        <taxon>Eukaryota</taxon>
        <taxon>Metazoa</taxon>
        <taxon>Chordata</taxon>
        <taxon>Craniata</taxon>
        <taxon>Vertebrata</taxon>
        <taxon>Euteleostomi</taxon>
        <taxon>Archelosauria</taxon>
        <taxon>Archosauria</taxon>
        <taxon>Dinosauria</taxon>
        <taxon>Saurischia</taxon>
        <taxon>Theropoda</taxon>
        <taxon>Coelurosauria</taxon>
        <taxon>Aves</taxon>
        <taxon>Neognathae</taxon>
        <taxon>Galloanserae</taxon>
        <taxon>Anseriformes</taxon>
        <taxon>Anatidae</taxon>
        <taxon>Anatinae</taxon>
        <taxon>Anas</taxon>
    </lineage>
</organism>
<name>A0A8B9VG53_9AVES</name>
<dbReference type="InterPro" id="IPR037898">
    <property type="entry name" value="NudC_fam"/>
</dbReference>
<dbReference type="GO" id="GO:0005737">
    <property type="term" value="C:cytoplasm"/>
    <property type="evidence" value="ECO:0007669"/>
    <property type="project" value="TreeGrafter"/>
</dbReference>
<reference evidence="3" key="2">
    <citation type="submission" date="2025-09" db="UniProtKB">
        <authorList>
            <consortium name="Ensembl"/>
        </authorList>
    </citation>
    <scope>IDENTIFICATION</scope>
</reference>